<gene>
    <name evidence="12" type="ORF">SAMN04489710_10991</name>
</gene>
<feature type="domain" description="Flagellar basal body rod protein N-terminal" evidence="9">
    <location>
        <begin position="5"/>
        <end position="35"/>
    </location>
</feature>
<feature type="domain" description="Flagellar hook protein FlgE/F/G-like D1" evidence="11">
    <location>
        <begin position="98"/>
        <end position="160"/>
    </location>
</feature>
<dbReference type="InterPro" id="IPR001444">
    <property type="entry name" value="Flag_bb_rod_N"/>
</dbReference>
<dbReference type="NCBIfam" id="TIGR02488">
    <property type="entry name" value="flgG_G_neg"/>
    <property type="match status" value="1"/>
</dbReference>
<keyword evidence="13" id="KW-1185">Reference proteome</keyword>
<evidence type="ECO:0000259" key="11">
    <source>
        <dbReference type="Pfam" id="PF22692"/>
    </source>
</evidence>
<dbReference type="EMBL" id="FOMQ01000009">
    <property type="protein sequence ID" value="SFD93620.1"/>
    <property type="molecule type" value="Genomic_DNA"/>
</dbReference>
<comment type="similarity">
    <text evidence="2 8">Belongs to the flagella basal body rod proteins family.</text>
</comment>
<dbReference type="Pfam" id="PF00460">
    <property type="entry name" value="Flg_bb_rod"/>
    <property type="match status" value="1"/>
</dbReference>
<dbReference type="InterPro" id="IPR010930">
    <property type="entry name" value="Flg_bb/hook_C_dom"/>
</dbReference>
<dbReference type="GO" id="GO:0009426">
    <property type="term" value="C:bacterial-type flagellum basal body, distal rod"/>
    <property type="evidence" value="ECO:0007669"/>
    <property type="project" value="UniProtKB-UniRule"/>
</dbReference>
<proteinExistence type="inferred from homology"/>
<evidence type="ECO:0000313" key="13">
    <source>
        <dbReference type="Proteomes" id="UP000199517"/>
    </source>
</evidence>
<dbReference type="InterPro" id="IPR020013">
    <property type="entry name" value="Flagellar_FlgE/F/G"/>
</dbReference>
<dbReference type="InterPro" id="IPR037925">
    <property type="entry name" value="FlgE/F/G-like"/>
</dbReference>
<evidence type="ECO:0000256" key="1">
    <source>
        <dbReference type="ARBA" id="ARBA00004117"/>
    </source>
</evidence>
<evidence type="ECO:0000313" key="12">
    <source>
        <dbReference type="EMBL" id="SFD93620.1"/>
    </source>
</evidence>
<dbReference type="InterPro" id="IPR019776">
    <property type="entry name" value="Flagellar_basal_body_rod_CS"/>
</dbReference>
<sequence length="263" mass="27643">MFDALYIGATGMQAQQLNVETIANNLANVNTAGYKRARVSFSDLVARDPARAAGLGDADAGLLQPTLRLGSGVGIASVSKLFDLGEVKKTDAPLDITVQGEGFFEVLMPDGSSAYTRGGTWKVNKDGQLATLAGLPLKPGIQVPEDIQALVVQPDGRVQAKVANQANAVDLGRIELVRFTSPQGLLAQGDNVYRSSSASGEALPVRAGEEGAGQIAQGYLEGSNVKMVDEMVNLMVAQRTYEANAKIVQAADEILGMVNGLRR</sequence>
<organism evidence="12 13">
    <name type="scientific">Paracidovorax konjaci</name>
    <dbReference type="NCBI Taxonomy" id="32040"/>
    <lineage>
        <taxon>Bacteria</taxon>
        <taxon>Pseudomonadati</taxon>
        <taxon>Pseudomonadota</taxon>
        <taxon>Betaproteobacteria</taxon>
        <taxon>Burkholderiales</taxon>
        <taxon>Comamonadaceae</taxon>
        <taxon>Paracidovorax</taxon>
    </lineage>
</organism>
<feature type="domain" description="Flagellar basal-body/hook protein C-terminal" evidence="10">
    <location>
        <begin position="216"/>
        <end position="260"/>
    </location>
</feature>
<evidence type="ECO:0000256" key="8">
    <source>
        <dbReference type="RuleBase" id="RU362116"/>
    </source>
</evidence>
<keyword evidence="12" id="KW-0969">Cilium</keyword>
<evidence type="ECO:0000256" key="4">
    <source>
        <dbReference type="ARBA" id="ARBA00023143"/>
    </source>
</evidence>
<dbReference type="PANTHER" id="PTHR30435">
    <property type="entry name" value="FLAGELLAR PROTEIN"/>
    <property type="match status" value="1"/>
</dbReference>
<keyword evidence="4 8" id="KW-0975">Bacterial flagellum</keyword>
<evidence type="ECO:0000256" key="2">
    <source>
        <dbReference type="ARBA" id="ARBA00009677"/>
    </source>
</evidence>
<dbReference type="Pfam" id="PF22692">
    <property type="entry name" value="LlgE_F_G_D1"/>
    <property type="match status" value="1"/>
</dbReference>
<evidence type="ECO:0000256" key="3">
    <source>
        <dbReference type="ARBA" id="ARBA00017948"/>
    </source>
</evidence>
<evidence type="ECO:0000256" key="7">
    <source>
        <dbReference type="NCBIfam" id="TIGR02488"/>
    </source>
</evidence>
<comment type="subcellular location">
    <subcellularLocation>
        <location evidence="1 8">Bacterial flagellum basal body</location>
    </subcellularLocation>
</comment>
<dbReference type="Proteomes" id="UP000199517">
    <property type="component" value="Unassembled WGS sequence"/>
</dbReference>
<keyword evidence="12" id="KW-0966">Cell projection</keyword>
<dbReference type="OrthoDB" id="9804559at2"/>
<reference evidence="13" key="1">
    <citation type="submission" date="2016-10" db="EMBL/GenBank/DDBJ databases">
        <authorList>
            <person name="Varghese N."/>
            <person name="Submissions S."/>
        </authorList>
    </citation>
    <scope>NUCLEOTIDE SEQUENCE [LARGE SCALE GENOMIC DNA]</scope>
    <source>
        <strain evidence="13">DSM 7481</strain>
    </source>
</reference>
<evidence type="ECO:0000256" key="5">
    <source>
        <dbReference type="ARBA" id="ARBA00025933"/>
    </source>
</evidence>
<dbReference type="RefSeq" id="WP_092953557.1">
    <property type="nucleotide sequence ID" value="NZ_FOMQ01000009.1"/>
</dbReference>
<comment type="subunit">
    <text evidence="5 8">The basal body constitutes a major portion of the flagellar organelle and consists of four rings (L,P,S, and M) mounted on a central rod. The rod consists of about 26 subunits of FlgG in the distal portion, and FlgB, FlgC and FlgF are thought to build up the proximal portion of the rod with about 6 subunits each.</text>
</comment>
<dbReference type="InterPro" id="IPR012834">
    <property type="entry name" value="FlgG_G_neg"/>
</dbReference>
<evidence type="ECO:0000256" key="6">
    <source>
        <dbReference type="ARBA" id="ARBA00032912"/>
    </source>
</evidence>
<evidence type="ECO:0000259" key="9">
    <source>
        <dbReference type="Pfam" id="PF00460"/>
    </source>
</evidence>
<dbReference type="PANTHER" id="PTHR30435:SF19">
    <property type="entry name" value="FLAGELLAR BASAL-BODY ROD PROTEIN FLGG"/>
    <property type="match status" value="1"/>
</dbReference>
<name>A0A1I1WKJ7_9BURK</name>
<dbReference type="AlphaFoldDB" id="A0A1I1WKJ7"/>
<dbReference type="NCBIfam" id="TIGR03506">
    <property type="entry name" value="FlgEFG_subfam"/>
    <property type="match status" value="2"/>
</dbReference>
<dbReference type="PROSITE" id="PS00588">
    <property type="entry name" value="FLAGELLA_BB_ROD"/>
    <property type="match status" value="1"/>
</dbReference>
<dbReference type="STRING" id="32040.SAMN04489710_10991"/>
<keyword evidence="12" id="KW-0282">Flagellum</keyword>
<evidence type="ECO:0000259" key="10">
    <source>
        <dbReference type="Pfam" id="PF06429"/>
    </source>
</evidence>
<dbReference type="GO" id="GO:0071978">
    <property type="term" value="P:bacterial-type flagellum-dependent swarming motility"/>
    <property type="evidence" value="ECO:0007669"/>
    <property type="project" value="TreeGrafter"/>
</dbReference>
<dbReference type="Pfam" id="PF06429">
    <property type="entry name" value="Flg_bbr_C"/>
    <property type="match status" value="1"/>
</dbReference>
<dbReference type="SUPFAM" id="SSF117143">
    <property type="entry name" value="Flagellar hook protein flgE"/>
    <property type="match status" value="1"/>
</dbReference>
<dbReference type="InterPro" id="IPR053967">
    <property type="entry name" value="LlgE_F_G-like_D1"/>
</dbReference>
<accession>A0A1I1WKJ7</accession>
<protein>
    <recommendedName>
        <fullName evidence="3 7">Flagellar basal-body rod protein FlgG</fullName>
    </recommendedName>
    <alternativeName>
        <fullName evidence="6 8">Distal rod protein</fullName>
    </alternativeName>
</protein>